<reference evidence="3" key="1">
    <citation type="journal article" date="2020" name="mSystems">
        <title>Genome- and Community-Level Interaction Insights into Carbon Utilization and Element Cycling Functions of Hydrothermarchaeota in Hydrothermal Sediment.</title>
        <authorList>
            <person name="Zhou Z."/>
            <person name="Liu Y."/>
            <person name="Xu W."/>
            <person name="Pan J."/>
            <person name="Luo Z.H."/>
            <person name="Li M."/>
        </authorList>
    </citation>
    <scope>NUCLEOTIDE SEQUENCE [LARGE SCALE GENOMIC DNA]</scope>
    <source>
        <strain evidence="4">SpSt-626</strain>
        <strain evidence="3">SpSt-695</strain>
    </source>
</reference>
<protein>
    <submittedName>
        <fullName evidence="3">Pyruvate synthase</fullName>
    </submittedName>
</protein>
<dbReference type="AlphaFoldDB" id="A0A7V3ZTL9"/>
<dbReference type="NCBIfam" id="TIGR02175">
    <property type="entry name" value="PorC_KorC"/>
    <property type="match status" value="1"/>
</dbReference>
<evidence type="ECO:0000259" key="2">
    <source>
        <dbReference type="Pfam" id="PF01558"/>
    </source>
</evidence>
<keyword evidence="3" id="KW-0670">Pyruvate</keyword>
<dbReference type="InterPro" id="IPR011894">
    <property type="entry name" value="PorC_KorC"/>
</dbReference>
<dbReference type="Gene3D" id="3.40.920.10">
    <property type="entry name" value="Pyruvate-ferredoxin oxidoreductase, PFOR, domain III"/>
    <property type="match status" value="1"/>
</dbReference>
<dbReference type="InterPro" id="IPR051626">
    <property type="entry name" value="Oxidoreductase_gamma_subunit"/>
</dbReference>
<dbReference type="PANTHER" id="PTHR43366:SF1">
    <property type="entry name" value="PYRUVATE SYNTHASE SUBUNIT PORC"/>
    <property type="match status" value="1"/>
</dbReference>
<gene>
    <name evidence="4" type="ORF">ENT96_01150</name>
    <name evidence="3" type="ORF">ENU72_03715</name>
</gene>
<accession>A0A7V3ZTL9</accession>
<dbReference type="PANTHER" id="PTHR43366">
    <property type="entry name" value="PYRUVATE SYNTHASE SUBUNIT PORC"/>
    <property type="match status" value="1"/>
</dbReference>
<dbReference type="Pfam" id="PF01558">
    <property type="entry name" value="POR"/>
    <property type="match status" value="1"/>
</dbReference>
<dbReference type="InterPro" id="IPR019752">
    <property type="entry name" value="Pyrv/ketoisovalerate_OxRed_cat"/>
</dbReference>
<evidence type="ECO:0000313" key="3">
    <source>
        <dbReference type="EMBL" id="HGK54112.1"/>
    </source>
</evidence>
<keyword evidence="1" id="KW-0560">Oxidoreductase</keyword>
<evidence type="ECO:0000256" key="1">
    <source>
        <dbReference type="ARBA" id="ARBA00023002"/>
    </source>
</evidence>
<comment type="caution">
    <text evidence="3">The sequence shown here is derived from an EMBL/GenBank/DDBJ whole genome shotgun (WGS) entry which is preliminary data.</text>
</comment>
<dbReference type="SUPFAM" id="SSF53323">
    <property type="entry name" value="Pyruvate-ferredoxin oxidoreductase, PFOR, domain III"/>
    <property type="match status" value="1"/>
</dbReference>
<sequence length="187" mass="20960">MDKKIEIRWHGRGGMGAKTAALLLAEAMMHEGKYVQAFPEYGPERRGAPVVAFTRISEEEIKGHYGITSPNVVVILDDTLLTSPRVKEGVMKDTIVVVNTSLSQQEAKDKLGLDCDVRVVNVSLIAQEVLGRDLPNTPMLGALMKILNIIPFERFLKAVKERLRTKFREDVVEKNIEAIKKAYEEVK</sequence>
<dbReference type="EMBL" id="DTAR01000098">
    <property type="protein sequence ID" value="HGM97643.1"/>
    <property type="molecule type" value="Genomic_DNA"/>
</dbReference>
<name>A0A7V3ZTL9_UNCW3</name>
<dbReference type="GO" id="GO:0016625">
    <property type="term" value="F:oxidoreductase activity, acting on the aldehyde or oxo group of donors, iron-sulfur protein as acceptor"/>
    <property type="evidence" value="ECO:0007669"/>
    <property type="project" value="InterPro"/>
</dbReference>
<organism evidence="3">
    <name type="scientific">candidate division WOR-3 bacterium</name>
    <dbReference type="NCBI Taxonomy" id="2052148"/>
    <lineage>
        <taxon>Bacteria</taxon>
        <taxon>Bacteria division WOR-3</taxon>
    </lineage>
</organism>
<feature type="domain" description="Pyruvate/ketoisovalerate oxidoreductase catalytic" evidence="2">
    <location>
        <begin position="13"/>
        <end position="184"/>
    </location>
</feature>
<evidence type="ECO:0000313" key="4">
    <source>
        <dbReference type="EMBL" id="HGM97643.1"/>
    </source>
</evidence>
<dbReference type="InterPro" id="IPR002869">
    <property type="entry name" value="Pyrv_flavodox_OxRed_cen"/>
</dbReference>
<dbReference type="EMBL" id="DTDP01000170">
    <property type="protein sequence ID" value="HGK54112.1"/>
    <property type="molecule type" value="Genomic_DNA"/>
</dbReference>
<proteinExistence type="predicted"/>